<comment type="caution">
    <text evidence="1">The sequence shown here is derived from an EMBL/GenBank/DDBJ whole genome shotgun (WGS) entry which is preliminary data.</text>
</comment>
<organism evidence="1 2">
    <name type="scientific">Phytophthora nicotianae P1976</name>
    <dbReference type="NCBI Taxonomy" id="1317066"/>
    <lineage>
        <taxon>Eukaryota</taxon>
        <taxon>Sar</taxon>
        <taxon>Stramenopiles</taxon>
        <taxon>Oomycota</taxon>
        <taxon>Peronosporomycetes</taxon>
        <taxon>Peronosporales</taxon>
        <taxon>Peronosporaceae</taxon>
        <taxon>Phytophthora</taxon>
    </lineage>
</organism>
<dbReference type="AlphaFoldDB" id="A0A081AEC6"/>
<proteinExistence type="predicted"/>
<gene>
    <name evidence="1" type="ORF">F444_07534</name>
</gene>
<protein>
    <submittedName>
        <fullName evidence="1">Uncharacterized protein</fullName>
    </submittedName>
</protein>
<sequence length="45" mass="4999">MVDIRGPCAYDRCEALADEELVVEPCTTIENSKGYCQSTINSHHV</sequence>
<name>A0A081AEC6_PHYNI</name>
<evidence type="ECO:0000313" key="1">
    <source>
        <dbReference type="EMBL" id="ETO77237.1"/>
    </source>
</evidence>
<accession>A0A081AEC6</accession>
<reference evidence="1 2" key="1">
    <citation type="submission" date="2013-11" db="EMBL/GenBank/DDBJ databases">
        <title>The Genome Sequence of Phytophthora parasitica P1976.</title>
        <authorList>
            <consortium name="The Broad Institute Genomics Platform"/>
            <person name="Russ C."/>
            <person name="Tyler B."/>
            <person name="Panabieres F."/>
            <person name="Shan W."/>
            <person name="Tripathy S."/>
            <person name="Grunwald N."/>
            <person name="Machado M."/>
            <person name="Johnson C.S."/>
            <person name="Walker B."/>
            <person name="Young S."/>
            <person name="Zeng Q."/>
            <person name="Gargeya S."/>
            <person name="Fitzgerald M."/>
            <person name="Haas B."/>
            <person name="Abouelleil A."/>
            <person name="Allen A.W."/>
            <person name="Alvarado L."/>
            <person name="Arachchi H.M."/>
            <person name="Berlin A.M."/>
            <person name="Chapman S.B."/>
            <person name="Gainer-Dewar J."/>
            <person name="Goldberg J."/>
            <person name="Griggs A."/>
            <person name="Gujja S."/>
            <person name="Hansen M."/>
            <person name="Howarth C."/>
            <person name="Imamovic A."/>
            <person name="Ireland A."/>
            <person name="Larimer J."/>
            <person name="McCowan C."/>
            <person name="Murphy C."/>
            <person name="Pearson M."/>
            <person name="Poon T.W."/>
            <person name="Priest M."/>
            <person name="Roberts A."/>
            <person name="Saif S."/>
            <person name="Shea T."/>
            <person name="Sisk P."/>
            <person name="Sykes S."/>
            <person name="Wortman J."/>
            <person name="Nusbaum C."/>
            <person name="Birren B."/>
        </authorList>
    </citation>
    <scope>NUCLEOTIDE SEQUENCE [LARGE SCALE GENOMIC DNA]</scope>
    <source>
        <strain evidence="1 2">P1976</strain>
    </source>
</reference>
<dbReference type="Proteomes" id="UP000028582">
    <property type="component" value="Unassembled WGS sequence"/>
</dbReference>
<dbReference type="EMBL" id="ANJA01001422">
    <property type="protein sequence ID" value="ETO77237.1"/>
    <property type="molecule type" value="Genomic_DNA"/>
</dbReference>
<evidence type="ECO:0000313" key="2">
    <source>
        <dbReference type="Proteomes" id="UP000028582"/>
    </source>
</evidence>